<dbReference type="InterPro" id="IPR043137">
    <property type="entry name" value="GGT_ssub_C"/>
</dbReference>
<dbReference type="GO" id="GO:0005886">
    <property type="term" value="C:plasma membrane"/>
    <property type="evidence" value="ECO:0007669"/>
    <property type="project" value="TreeGrafter"/>
</dbReference>
<evidence type="ECO:0000256" key="3">
    <source>
        <dbReference type="PIRSR" id="PIRSR600101-1"/>
    </source>
</evidence>
<dbReference type="PROSITE" id="PS00462">
    <property type="entry name" value="G_GLU_TRANSPEPTIDASE"/>
    <property type="match status" value="1"/>
</dbReference>
<gene>
    <name evidence="5" type="ORF">OSB1V03_LOCUS11385</name>
</gene>
<dbReference type="AlphaFoldDB" id="A0A7R9KXM8"/>
<dbReference type="EMBL" id="CAJPIZ010008823">
    <property type="protein sequence ID" value="CAG2111404.1"/>
    <property type="molecule type" value="Genomic_DNA"/>
</dbReference>
<sequence>QAEDPIKYYYEELSKIIVDDIKRTAKEWDNTDPIITVDDFKAYQPIITEAVLATFTVTNKEENITLHSFPLPGSGDILGFIMNVMQRFPDMYPKASDFVDKSALFYHRLIETYKYAFAKRSHLEDSETEKVKDVLNKLRSNAFADKVMQTIDDSKTFPSDSDHYDKTPVFMSEDHGTAHASVVDSFGNAVAVTTTVNSYFGSKVLSSTTGILLNNQMDDFNTLATNDFGIRASDSNFVTPGRRPLSSMCPTVFTDNNGLRLVIGGSGGPKITTAVASVSMRNLWFGETIKEAIDGPRVHHQLFADQIVYEKTFPQHVLTRLENKRHSLKRLADGDRGAIIMAISRENGKLYANSDYRKGGTVDGL</sequence>
<feature type="active site" description="Nucleophile" evidence="3">
    <location>
        <position position="177"/>
    </location>
</feature>
<feature type="non-terminal residue" evidence="5">
    <location>
        <position position="1"/>
    </location>
</feature>
<comment type="similarity">
    <text evidence="1">Belongs to the gamma-glutamyltransferase family.</text>
</comment>
<evidence type="ECO:0008006" key="7">
    <source>
        <dbReference type="Google" id="ProtNLM"/>
    </source>
</evidence>
<dbReference type="InterPro" id="IPR055262">
    <property type="entry name" value="GGT_CS"/>
</dbReference>
<keyword evidence="2" id="KW-1199">Hemostasis impairing toxin</keyword>
<dbReference type="PANTHER" id="PTHR11686">
    <property type="entry name" value="GAMMA GLUTAMYL TRANSPEPTIDASE"/>
    <property type="match status" value="1"/>
</dbReference>
<keyword evidence="6" id="KW-1185">Reference proteome</keyword>
<proteinExistence type="inferred from homology"/>
<dbReference type="OrthoDB" id="1081007at2759"/>
<dbReference type="Gene3D" id="3.60.20.40">
    <property type="match status" value="1"/>
</dbReference>
<organism evidence="5">
    <name type="scientific">Medioppia subpectinata</name>
    <dbReference type="NCBI Taxonomy" id="1979941"/>
    <lineage>
        <taxon>Eukaryota</taxon>
        <taxon>Metazoa</taxon>
        <taxon>Ecdysozoa</taxon>
        <taxon>Arthropoda</taxon>
        <taxon>Chelicerata</taxon>
        <taxon>Arachnida</taxon>
        <taxon>Acari</taxon>
        <taxon>Acariformes</taxon>
        <taxon>Sarcoptiformes</taxon>
        <taxon>Oribatida</taxon>
        <taxon>Brachypylina</taxon>
        <taxon>Oppioidea</taxon>
        <taxon>Oppiidae</taxon>
        <taxon>Medioppia</taxon>
    </lineage>
</organism>
<dbReference type="SUPFAM" id="SSF56235">
    <property type="entry name" value="N-terminal nucleophile aminohydrolases (Ntn hydrolases)"/>
    <property type="match status" value="1"/>
</dbReference>
<accession>A0A7R9KXM8</accession>
<dbReference type="PRINTS" id="PR01210">
    <property type="entry name" value="GGTRANSPTASE"/>
</dbReference>
<dbReference type="Gene3D" id="1.10.246.130">
    <property type="match status" value="1"/>
</dbReference>
<evidence type="ECO:0000313" key="5">
    <source>
        <dbReference type="EMBL" id="CAD7630974.1"/>
    </source>
</evidence>
<dbReference type="GO" id="GO:0006751">
    <property type="term" value="P:glutathione catabolic process"/>
    <property type="evidence" value="ECO:0007669"/>
    <property type="project" value="InterPro"/>
</dbReference>
<dbReference type="GO" id="GO:0036374">
    <property type="term" value="F:glutathione hydrolase activity"/>
    <property type="evidence" value="ECO:0007669"/>
    <property type="project" value="InterPro"/>
</dbReference>
<name>A0A7R9KXM8_9ACAR</name>
<evidence type="ECO:0000256" key="2">
    <source>
        <dbReference type="ARBA" id="ARBA00084097"/>
    </source>
</evidence>
<dbReference type="EMBL" id="OC863398">
    <property type="protein sequence ID" value="CAD7630974.1"/>
    <property type="molecule type" value="Genomic_DNA"/>
</dbReference>
<dbReference type="FunFam" id="1.10.246.130:FF:000001">
    <property type="entry name" value="Gamma-glutamyltransferase 5 isoform 1"/>
    <property type="match status" value="1"/>
</dbReference>
<keyword evidence="2" id="KW-1202">Platelet aggregation activating toxin</keyword>
<dbReference type="InterPro" id="IPR000101">
    <property type="entry name" value="GGT_peptidase"/>
</dbReference>
<evidence type="ECO:0000313" key="6">
    <source>
        <dbReference type="Proteomes" id="UP000759131"/>
    </source>
</evidence>
<dbReference type="InterPro" id="IPR043138">
    <property type="entry name" value="GGT_lsub"/>
</dbReference>
<dbReference type="PANTHER" id="PTHR11686:SF9">
    <property type="entry name" value="RE13973P"/>
    <property type="match status" value="1"/>
</dbReference>
<evidence type="ECO:0000256" key="1">
    <source>
        <dbReference type="ARBA" id="ARBA00009381"/>
    </source>
</evidence>
<dbReference type="FunFam" id="3.60.20.40:FF:000001">
    <property type="entry name" value="Gamma-glutamyltranspeptidase 1"/>
    <property type="match status" value="1"/>
</dbReference>
<dbReference type="Proteomes" id="UP000759131">
    <property type="component" value="Unassembled WGS sequence"/>
</dbReference>
<keyword evidence="2" id="KW-0800">Toxin</keyword>
<dbReference type="InterPro" id="IPR029055">
    <property type="entry name" value="Ntn_hydrolases_N"/>
</dbReference>
<dbReference type="Pfam" id="PF01019">
    <property type="entry name" value="G_glu_transpept"/>
    <property type="match status" value="1"/>
</dbReference>
<protein>
    <recommendedName>
        <fullName evidence="7">Gamma-glutamyltranspeptidase</fullName>
    </recommendedName>
</protein>
<feature type="binding site" evidence="4">
    <location>
        <position position="268"/>
    </location>
    <ligand>
        <name>L-glutamate</name>
        <dbReference type="ChEBI" id="CHEBI:29985"/>
    </ligand>
</feature>
<reference evidence="5" key="1">
    <citation type="submission" date="2020-11" db="EMBL/GenBank/DDBJ databases">
        <authorList>
            <person name="Tran Van P."/>
        </authorList>
    </citation>
    <scope>NUCLEOTIDE SEQUENCE</scope>
</reference>
<evidence type="ECO:0000256" key="4">
    <source>
        <dbReference type="PIRSR" id="PIRSR600101-2"/>
    </source>
</evidence>
<feature type="binding site" evidence="4">
    <location>
        <position position="219"/>
    </location>
    <ligand>
        <name>L-glutamate</name>
        <dbReference type="ChEBI" id="CHEBI:29985"/>
    </ligand>
</feature>
<feature type="binding site" evidence="4">
    <location>
        <begin position="195"/>
        <end position="197"/>
    </location>
    <ligand>
        <name>L-glutamate</name>
        <dbReference type="ChEBI" id="CHEBI:29985"/>
    </ligand>
</feature>
<feature type="binding site" evidence="4">
    <location>
        <begin position="246"/>
        <end position="247"/>
    </location>
    <ligand>
        <name>L-glutamate</name>
        <dbReference type="ChEBI" id="CHEBI:29985"/>
    </ligand>
</feature>